<dbReference type="EMBL" id="JAZHGC010000036">
    <property type="protein sequence ID" value="MEM5290454.1"/>
    <property type="molecule type" value="Genomic_DNA"/>
</dbReference>
<dbReference type="RefSeq" id="WP_201651962.1">
    <property type="nucleotide sequence ID" value="NZ_CAJHCS010000014.1"/>
</dbReference>
<keyword evidence="3" id="KW-1185">Reference proteome</keyword>
<evidence type="ECO:0000313" key="3">
    <source>
        <dbReference type="Proteomes" id="UP001494588"/>
    </source>
</evidence>
<accession>A0ABU9QLZ7</accession>
<sequence>MLKAAFDNLSRRVDQQLRLRWGRTGGPVAYAGSRSQRATGALVAHPVACVLALLALKMACAALWYWAGERPSPGDKWDNTQFSSYFSALWSVQATITALVYPIVIAFVAVLLQRRATARLSLQLYLRDALVLPAGISSLILLAVMAAEYLAIPYVCASWIAMMTVGDGAWFIANTILTAVFLYRTVQYVDDSVRLAVFTRYAVADALPHDARERLAGLIFQNEPQPGSMPDDAGEEAHGETGAPRVMYFSLGEGDPTVTMDVRGTRRVADVRLRVLRMATRVWLRAQPVAPAVDEGRSWRAGGALLVLDVSPGDDVSGPTTLCRIRNGVEPGWLFAFLMRMAIVLRRPRPHLTTVGFFDELAAETLAFLEQRRYEAAVETISGLVDLHASLIRGGSHVDGEGRRDNVALLPDPYGFGSHRLHQEWIHSYRELVLAAAADAHLGSAYYSRCCHLSYRLLNRIRTEHYNIRAYALNLSTLLAHGLGLWWSSKADERGLAPRDRCNGVTLPLPLAGQYESALNTFFEAWDYLTLASEWKRARTAEGIWEARADHVRFSVEYLVSTVKMLGQAVARGDVTASRWFVDSLLKWWDALGFEWSRFPRADDEFALHVASCAEADWSTVRLTIEGLPEGDAEKRVAGDLASAILRRYWIDARLACALVLLGWTPDDADESTLSLELALALLTGRSYREGGTVTDAGIEQMDTLLLHLVRAQAADSHYEGRVDQLVKVMYEALEPRHPGGRVYMTRGDIDMGSLSHQQVELLLAVATVRQRFGITGIGQTIPLWADDGQRLDRLAHRVRSLRDALDWPGLPSRQQVIGRVRQAFERTTTEDEALKAVRDALDEVLEAASRARQERVVRAQVSPARIRLVSDAVSRHIQEQPARAFPLSVVKGYTSVPPAAELTALAMKGVRKGVFTEPPFEHGFDRMIEQFSSILSDRVGGSVLQKYLHGHQVEALPAMSADTFAQELRRRSAALRERGQTPVLAAPAALAQKLLAKYRRVESDELQKLTFSYRRNNDVRSVVGYLDDIAVHTSALAGEHGYVLAQEAFVQLEYAAAPGTGHLVDVEWAPETEGTIVLHFRWDVTARGID</sequence>
<comment type="caution">
    <text evidence="2">The sequence shown here is derived from an EMBL/GenBank/DDBJ whole genome shotgun (WGS) entry which is preliminary data.</text>
</comment>
<feature type="transmembrane region" description="Helical" evidence="1">
    <location>
        <begin position="87"/>
        <end position="112"/>
    </location>
</feature>
<dbReference type="Proteomes" id="UP001494588">
    <property type="component" value="Unassembled WGS sequence"/>
</dbReference>
<feature type="transmembrane region" description="Helical" evidence="1">
    <location>
        <begin position="124"/>
        <end position="147"/>
    </location>
</feature>
<reference evidence="2 3" key="1">
    <citation type="submission" date="2024-01" db="EMBL/GenBank/DDBJ databases">
        <title>The diversity of rhizobia nodulating Mimosa spp. in eleven states of Brazil covering several biomes is determined by host plant, location, and edaphic factors.</title>
        <authorList>
            <person name="Rouws L."/>
            <person name="Barauna A."/>
            <person name="Beukes C."/>
            <person name="De Faria S.M."/>
            <person name="Gross E."/>
            <person name="Dos Reis Junior F.B."/>
            <person name="Simon M."/>
            <person name="Maluk M."/>
            <person name="Odee D.W."/>
            <person name="Kenicer G."/>
            <person name="Young J.P.W."/>
            <person name="Reis V.M."/>
            <person name="Zilli J."/>
            <person name="James E.K."/>
        </authorList>
    </citation>
    <scope>NUCLEOTIDE SEQUENCE [LARGE SCALE GENOMIC DNA]</scope>
    <source>
        <strain evidence="2 3">JPY77</strain>
    </source>
</reference>
<keyword evidence="1" id="KW-0812">Transmembrane</keyword>
<keyword evidence="1" id="KW-1133">Transmembrane helix</keyword>
<evidence type="ECO:0000313" key="2">
    <source>
        <dbReference type="EMBL" id="MEM5290454.1"/>
    </source>
</evidence>
<feature type="transmembrane region" description="Helical" evidence="1">
    <location>
        <begin position="42"/>
        <end position="67"/>
    </location>
</feature>
<keyword evidence="1" id="KW-0472">Membrane</keyword>
<proteinExistence type="predicted"/>
<protein>
    <submittedName>
        <fullName evidence="2">Uncharacterized protein</fullName>
    </submittedName>
</protein>
<name>A0ABU9QLZ7_9BURK</name>
<gene>
    <name evidence="2" type="ORF">V4C55_32505</name>
</gene>
<evidence type="ECO:0000256" key="1">
    <source>
        <dbReference type="SAM" id="Phobius"/>
    </source>
</evidence>
<organism evidence="2 3">
    <name type="scientific">Paraburkholderia sabiae</name>
    <dbReference type="NCBI Taxonomy" id="273251"/>
    <lineage>
        <taxon>Bacteria</taxon>
        <taxon>Pseudomonadati</taxon>
        <taxon>Pseudomonadota</taxon>
        <taxon>Betaproteobacteria</taxon>
        <taxon>Burkholderiales</taxon>
        <taxon>Burkholderiaceae</taxon>
        <taxon>Paraburkholderia</taxon>
    </lineage>
</organism>